<name>A0A2N9EIA2_FAGSY</name>
<dbReference type="EMBL" id="OIVN01000111">
    <property type="protein sequence ID" value="SPC74448.1"/>
    <property type="molecule type" value="Genomic_DNA"/>
</dbReference>
<proteinExistence type="predicted"/>
<feature type="domain" description="Reverse transcriptase Ty1/copia-type" evidence="1">
    <location>
        <begin position="82"/>
        <end position="159"/>
    </location>
</feature>
<dbReference type="InterPro" id="IPR013103">
    <property type="entry name" value="RVT_2"/>
</dbReference>
<organism evidence="2">
    <name type="scientific">Fagus sylvatica</name>
    <name type="common">Beechnut</name>
    <dbReference type="NCBI Taxonomy" id="28930"/>
    <lineage>
        <taxon>Eukaryota</taxon>
        <taxon>Viridiplantae</taxon>
        <taxon>Streptophyta</taxon>
        <taxon>Embryophyta</taxon>
        <taxon>Tracheophyta</taxon>
        <taxon>Spermatophyta</taxon>
        <taxon>Magnoliopsida</taxon>
        <taxon>eudicotyledons</taxon>
        <taxon>Gunneridae</taxon>
        <taxon>Pentapetalae</taxon>
        <taxon>rosids</taxon>
        <taxon>fabids</taxon>
        <taxon>Fagales</taxon>
        <taxon>Fagaceae</taxon>
        <taxon>Fagus</taxon>
    </lineage>
</organism>
<dbReference type="AlphaFoldDB" id="A0A2N9EIA2"/>
<sequence length="253" mass="29524">MQFAFALSVVETIEDQEPSYYHEAVSSNNSIKWNVAMSEEIESVHKNWTWELVESPKGYKIVDCKWVFKKKKGTPWVEAPRFKQSPRQWYKWFDTFMIGHGYSKSGYDSCVYHRKLLDDSFVYLLLYVDDMLIATKNLVKINRLKTQLRATHFKLLVDLSPQSEEEKEHMSRVPYASAVGSMMYAIVCTHLDILQAVSVVSKYMANPGKEHWQAMKWIIRYLRDSDYAVDLDKNRSLTEAGYMVATEAMKEAI</sequence>
<accession>A0A2N9EIA2</accession>
<protein>
    <recommendedName>
        <fullName evidence="1">Reverse transcriptase Ty1/copia-type domain-containing protein</fullName>
    </recommendedName>
</protein>
<dbReference type="PANTHER" id="PTHR11439">
    <property type="entry name" value="GAG-POL-RELATED RETROTRANSPOSON"/>
    <property type="match status" value="1"/>
</dbReference>
<dbReference type="PANTHER" id="PTHR11439:SF467">
    <property type="entry name" value="INTEGRASE CATALYTIC DOMAIN-CONTAINING PROTEIN"/>
    <property type="match status" value="1"/>
</dbReference>
<dbReference type="Pfam" id="PF07727">
    <property type="entry name" value="RVT_2"/>
    <property type="match status" value="1"/>
</dbReference>
<reference evidence="2" key="1">
    <citation type="submission" date="2018-02" db="EMBL/GenBank/DDBJ databases">
        <authorList>
            <person name="Cohen D.B."/>
            <person name="Kent A.D."/>
        </authorList>
    </citation>
    <scope>NUCLEOTIDE SEQUENCE</scope>
</reference>
<gene>
    <name evidence="2" type="ORF">FSB_LOCUS2330</name>
</gene>
<evidence type="ECO:0000259" key="1">
    <source>
        <dbReference type="Pfam" id="PF07727"/>
    </source>
</evidence>
<evidence type="ECO:0000313" key="2">
    <source>
        <dbReference type="EMBL" id="SPC74448.1"/>
    </source>
</evidence>